<name>A0AAX6FRR5_IRIPA</name>
<dbReference type="PANTHER" id="PTHR31945">
    <property type="entry name" value="TRANSCRIPTION FACTOR SCREAM2-RELATED"/>
    <property type="match status" value="1"/>
</dbReference>
<dbReference type="Gene3D" id="4.10.280.10">
    <property type="entry name" value="Helix-loop-helix DNA-binding domain"/>
    <property type="match status" value="1"/>
</dbReference>
<dbReference type="AlphaFoldDB" id="A0AAX6FRR5"/>
<dbReference type="GO" id="GO:0005634">
    <property type="term" value="C:nucleus"/>
    <property type="evidence" value="ECO:0007669"/>
    <property type="project" value="UniProtKB-SubCell"/>
</dbReference>
<reference evidence="8" key="1">
    <citation type="journal article" date="2023" name="GigaByte">
        <title>Genome assembly of the bearded iris, Iris pallida Lam.</title>
        <authorList>
            <person name="Bruccoleri R.E."/>
            <person name="Oakeley E.J."/>
            <person name="Faust A.M.E."/>
            <person name="Altorfer M."/>
            <person name="Dessus-Babus S."/>
            <person name="Burckhardt D."/>
            <person name="Oertli M."/>
            <person name="Naumann U."/>
            <person name="Petersen F."/>
            <person name="Wong J."/>
        </authorList>
    </citation>
    <scope>NUCLEOTIDE SEQUENCE</scope>
    <source>
        <strain evidence="8">GSM-AAB239-AS_SAM_17_03QT</strain>
    </source>
</reference>
<dbReference type="InterPro" id="IPR045865">
    <property type="entry name" value="ACT-like_dom_sf"/>
</dbReference>
<keyword evidence="3" id="KW-0805">Transcription regulation</keyword>
<dbReference type="Proteomes" id="UP001140949">
    <property type="component" value="Unassembled WGS sequence"/>
</dbReference>
<comment type="subcellular location">
    <subcellularLocation>
        <location evidence="1">Nucleus</location>
    </subcellularLocation>
</comment>
<dbReference type="GO" id="GO:0003700">
    <property type="term" value="F:DNA-binding transcription factor activity"/>
    <property type="evidence" value="ECO:0007669"/>
    <property type="project" value="TreeGrafter"/>
</dbReference>
<dbReference type="PROSITE" id="PS50888">
    <property type="entry name" value="BHLH"/>
    <property type="match status" value="1"/>
</dbReference>
<sequence length="282" mass="32033">MEAEYSNYWENMEAEYNNYWETRMFFENQELDSWGLGLDLDLDLDEGFSSYHNSSSGSPDGAGSPNGAESLDEARTLSSPAAADDKNIVMERNRRKRYNERLYALRSEVPNITKMDKASIIKDAIGYIQELQEQERKMVAEITELELRSQDTSPISEITQDDCSFVHSSRKKLKRSTSSTTMSTFPRLVPIKLCIDHVLELKVCEVGENSHVISITCNNKEDTMMDVCKLFDSLDLKIMNANITTIDGSLLHTLFVEGAEMSSAQLKEKIELSIVEHDFHSD</sequence>
<dbReference type="Pfam" id="PF00010">
    <property type="entry name" value="HLH"/>
    <property type="match status" value="1"/>
</dbReference>
<accession>A0AAX6FRR5</accession>
<evidence type="ECO:0000256" key="6">
    <source>
        <dbReference type="SAM" id="MobiDB-lite"/>
    </source>
</evidence>
<dbReference type="SMART" id="SM00353">
    <property type="entry name" value="HLH"/>
    <property type="match status" value="1"/>
</dbReference>
<dbReference type="CDD" id="cd11450">
    <property type="entry name" value="bHLH_AtFIT_like"/>
    <property type="match status" value="1"/>
</dbReference>
<protein>
    <submittedName>
        <fullName evidence="8">Transcription factor bHLH35-like</fullName>
    </submittedName>
</protein>
<evidence type="ECO:0000256" key="2">
    <source>
        <dbReference type="ARBA" id="ARBA00005510"/>
    </source>
</evidence>
<proteinExistence type="inferred from homology"/>
<dbReference type="InterPro" id="IPR054502">
    <property type="entry name" value="bHLH-TF_ACT-like_plant"/>
</dbReference>
<evidence type="ECO:0000256" key="3">
    <source>
        <dbReference type="ARBA" id="ARBA00023015"/>
    </source>
</evidence>
<feature type="domain" description="BHLH" evidence="7">
    <location>
        <begin position="82"/>
        <end position="131"/>
    </location>
</feature>
<evidence type="ECO:0000259" key="7">
    <source>
        <dbReference type="PROSITE" id="PS50888"/>
    </source>
</evidence>
<feature type="compositionally biased region" description="Low complexity" evidence="6">
    <location>
        <begin position="50"/>
        <end position="68"/>
    </location>
</feature>
<comment type="similarity">
    <text evidence="2">Belongs to the bHLH protein family.</text>
</comment>
<feature type="region of interest" description="Disordered" evidence="6">
    <location>
        <begin position="50"/>
        <end position="90"/>
    </location>
</feature>
<dbReference type="InterPro" id="IPR036638">
    <property type="entry name" value="HLH_DNA-bd_sf"/>
</dbReference>
<keyword evidence="9" id="KW-1185">Reference proteome</keyword>
<keyword evidence="5" id="KW-0539">Nucleus</keyword>
<evidence type="ECO:0000313" key="8">
    <source>
        <dbReference type="EMBL" id="KAJ6819040.1"/>
    </source>
</evidence>
<evidence type="ECO:0000256" key="1">
    <source>
        <dbReference type="ARBA" id="ARBA00004123"/>
    </source>
</evidence>
<dbReference type="GO" id="GO:0046983">
    <property type="term" value="F:protein dimerization activity"/>
    <property type="evidence" value="ECO:0007669"/>
    <property type="project" value="InterPro"/>
</dbReference>
<evidence type="ECO:0000313" key="9">
    <source>
        <dbReference type="Proteomes" id="UP001140949"/>
    </source>
</evidence>
<evidence type="ECO:0000256" key="4">
    <source>
        <dbReference type="ARBA" id="ARBA00023163"/>
    </source>
</evidence>
<dbReference type="InterPro" id="IPR011598">
    <property type="entry name" value="bHLH_dom"/>
</dbReference>
<dbReference type="EMBL" id="JANAVB010026796">
    <property type="protein sequence ID" value="KAJ6819040.1"/>
    <property type="molecule type" value="Genomic_DNA"/>
</dbReference>
<dbReference type="SUPFAM" id="SSF55021">
    <property type="entry name" value="ACT-like"/>
    <property type="match status" value="1"/>
</dbReference>
<dbReference type="GO" id="GO:0043565">
    <property type="term" value="F:sequence-specific DNA binding"/>
    <property type="evidence" value="ECO:0007669"/>
    <property type="project" value="TreeGrafter"/>
</dbReference>
<dbReference type="Pfam" id="PF22754">
    <property type="entry name" value="bHLH-TF_ACT-like_plant"/>
    <property type="match status" value="1"/>
</dbReference>
<evidence type="ECO:0000256" key="5">
    <source>
        <dbReference type="ARBA" id="ARBA00023242"/>
    </source>
</evidence>
<gene>
    <name evidence="8" type="ORF">M6B38_405085</name>
</gene>
<comment type="caution">
    <text evidence="8">The sequence shown here is derived from an EMBL/GenBank/DDBJ whole genome shotgun (WGS) entry which is preliminary data.</text>
</comment>
<dbReference type="PANTHER" id="PTHR31945:SF26">
    <property type="entry name" value="TRANSCRIPTION FACTOR BHLH35"/>
    <property type="match status" value="1"/>
</dbReference>
<dbReference type="SUPFAM" id="SSF47459">
    <property type="entry name" value="HLH, helix-loop-helix DNA-binding domain"/>
    <property type="match status" value="1"/>
</dbReference>
<keyword evidence="4" id="KW-0804">Transcription</keyword>
<organism evidence="8 9">
    <name type="scientific">Iris pallida</name>
    <name type="common">Sweet iris</name>
    <dbReference type="NCBI Taxonomy" id="29817"/>
    <lineage>
        <taxon>Eukaryota</taxon>
        <taxon>Viridiplantae</taxon>
        <taxon>Streptophyta</taxon>
        <taxon>Embryophyta</taxon>
        <taxon>Tracheophyta</taxon>
        <taxon>Spermatophyta</taxon>
        <taxon>Magnoliopsida</taxon>
        <taxon>Liliopsida</taxon>
        <taxon>Asparagales</taxon>
        <taxon>Iridaceae</taxon>
        <taxon>Iridoideae</taxon>
        <taxon>Irideae</taxon>
        <taxon>Iris</taxon>
    </lineage>
</organism>
<dbReference type="InterPro" id="IPR051358">
    <property type="entry name" value="TF_AMS/ICE1/BHLH6-like"/>
</dbReference>
<reference evidence="8" key="2">
    <citation type="submission" date="2023-04" db="EMBL/GenBank/DDBJ databases">
        <authorList>
            <person name="Bruccoleri R.E."/>
            <person name="Oakeley E.J."/>
            <person name="Faust A.-M."/>
            <person name="Dessus-Babus S."/>
            <person name="Altorfer M."/>
            <person name="Burckhardt D."/>
            <person name="Oertli M."/>
            <person name="Naumann U."/>
            <person name="Petersen F."/>
            <person name="Wong J."/>
        </authorList>
    </citation>
    <scope>NUCLEOTIDE SEQUENCE</scope>
    <source>
        <strain evidence="8">GSM-AAB239-AS_SAM_17_03QT</strain>
        <tissue evidence="8">Leaf</tissue>
    </source>
</reference>